<dbReference type="InterPro" id="IPR050525">
    <property type="entry name" value="ECM_Assembly_Org"/>
</dbReference>
<dbReference type="FunFam" id="3.40.50.410:FF:000004">
    <property type="entry name" value="collagen alpha-6(VI) chain"/>
    <property type="match status" value="1"/>
</dbReference>
<dbReference type="InterPro" id="IPR036465">
    <property type="entry name" value="vWFA_dom_sf"/>
</dbReference>
<feature type="signal peptide" evidence="6">
    <location>
        <begin position="1"/>
        <end position="19"/>
    </location>
</feature>
<comment type="subcellular location">
    <subcellularLocation>
        <location evidence="1">Secreted</location>
    </subcellularLocation>
</comment>
<comment type="caution">
    <text evidence="8">The sequence shown here is derived from an EMBL/GenBank/DDBJ whole genome shotgun (WGS) entry which is preliminary data.</text>
</comment>
<evidence type="ECO:0000313" key="8">
    <source>
        <dbReference type="EMBL" id="CAH1792488.1"/>
    </source>
</evidence>
<dbReference type="PRINTS" id="PR00453">
    <property type="entry name" value="VWFADOMAIN"/>
</dbReference>
<evidence type="ECO:0000256" key="6">
    <source>
        <dbReference type="SAM" id="SignalP"/>
    </source>
</evidence>
<protein>
    <recommendedName>
        <fullName evidence="7">VWFA domain-containing protein</fullName>
    </recommendedName>
</protein>
<reference evidence="8" key="1">
    <citation type="submission" date="2022-03" db="EMBL/GenBank/DDBJ databases">
        <authorList>
            <person name="Martin C."/>
        </authorList>
    </citation>
    <scope>NUCLEOTIDE SEQUENCE</scope>
</reference>
<dbReference type="Gene3D" id="3.40.50.410">
    <property type="entry name" value="von Willebrand factor, type A domain"/>
    <property type="match status" value="2"/>
</dbReference>
<proteinExistence type="predicted"/>
<keyword evidence="4" id="KW-0677">Repeat</keyword>
<dbReference type="InterPro" id="IPR002035">
    <property type="entry name" value="VWF_A"/>
</dbReference>
<name>A0A8S4PH57_OWEFU</name>
<keyword evidence="5" id="KW-0325">Glycoprotein</keyword>
<keyword evidence="3 6" id="KW-0732">Signal</keyword>
<dbReference type="GO" id="GO:0005576">
    <property type="term" value="C:extracellular region"/>
    <property type="evidence" value="ECO:0007669"/>
    <property type="project" value="UniProtKB-SubCell"/>
</dbReference>
<evidence type="ECO:0000256" key="5">
    <source>
        <dbReference type="ARBA" id="ARBA00023180"/>
    </source>
</evidence>
<keyword evidence="2" id="KW-0964">Secreted</keyword>
<dbReference type="PANTHER" id="PTHR24020:SF84">
    <property type="entry name" value="VWFA DOMAIN-CONTAINING PROTEIN"/>
    <property type="match status" value="1"/>
</dbReference>
<feature type="chain" id="PRO_5035877042" description="VWFA domain-containing protein" evidence="6">
    <location>
        <begin position="20"/>
        <end position="400"/>
    </location>
</feature>
<dbReference type="Proteomes" id="UP000749559">
    <property type="component" value="Unassembled WGS sequence"/>
</dbReference>
<accession>A0A8S4PH57</accession>
<organism evidence="8 9">
    <name type="scientific">Owenia fusiformis</name>
    <name type="common">Polychaete worm</name>
    <dbReference type="NCBI Taxonomy" id="6347"/>
    <lineage>
        <taxon>Eukaryota</taxon>
        <taxon>Metazoa</taxon>
        <taxon>Spiralia</taxon>
        <taxon>Lophotrochozoa</taxon>
        <taxon>Annelida</taxon>
        <taxon>Polychaeta</taxon>
        <taxon>Sedentaria</taxon>
        <taxon>Canalipalpata</taxon>
        <taxon>Sabellida</taxon>
        <taxon>Oweniida</taxon>
        <taxon>Oweniidae</taxon>
        <taxon>Owenia</taxon>
    </lineage>
</organism>
<evidence type="ECO:0000256" key="1">
    <source>
        <dbReference type="ARBA" id="ARBA00004613"/>
    </source>
</evidence>
<evidence type="ECO:0000256" key="2">
    <source>
        <dbReference type="ARBA" id="ARBA00022525"/>
    </source>
</evidence>
<dbReference type="EMBL" id="CAIIXF020000008">
    <property type="protein sequence ID" value="CAH1792488.1"/>
    <property type="molecule type" value="Genomic_DNA"/>
</dbReference>
<evidence type="ECO:0000259" key="7">
    <source>
        <dbReference type="PROSITE" id="PS50234"/>
    </source>
</evidence>
<dbReference type="PANTHER" id="PTHR24020">
    <property type="entry name" value="COLLAGEN ALPHA"/>
    <property type="match status" value="1"/>
</dbReference>
<feature type="domain" description="VWFA" evidence="7">
    <location>
        <begin position="30"/>
        <end position="205"/>
    </location>
</feature>
<evidence type="ECO:0000256" key="4">
    <source>
        <dbReference type="ARBA" id="ARBA00022737"/>
    </source>
</evidence>
<dbReference type="SUPFAM" id="SSF53300">
    <property type="entry name" value="vWA-like"/>
    <property type="match status" value="2"/>
</dbReference>
<evidence type="ECO:0000256" key="3">
    <source>
        <dbReference type="ARBA" id="ARBA00022729"/>
    </source>
</evidence>
<evidence type="ECO:0000313" key="9">
    <source>
        <dbReference type="Proteomes" id="UP000749559"/>
    </source>
</evidence>
<dbReference type="Pfam" id="PF00092">
    <property type="entry name" value="VWA"/>
    <property type="match status" value="2"/>
</dbReference>
<dbReference type="OrthoDB" id="6132182at2759"/>
<feature type="domain" description="VWFA" evidence="7">
    <location>
        <begin position="221"/>
        <end position="392"/>
    </location>
</feature>
<gene>
    <name evidence="8" type="ORF">OFUS_LOCUS17447</name>
</gene>
<dbReference type="PROSITE" id="PS50234">
    <property type="entry name" value="VWFA"/>
    <property type="match status" value="2"/>
</dbReference>
<keyword evidence="9" id="KW-1185">Reference proteome</keyword>
<dbReference type="AlphaFoldDB" id="A0A8S4PH57"/>
<dbReference type="SMART" id="SM00327">
    <property type="entry name" value="VWA"/>
    <property type="match status" value="2"/>
</dbReference>
<sequence length="400" mass="43638">MRVAILLVSILVQQGVVLGANVDCGSNPADIGFVVDASWSIYPGNFKLMTDFVNNFIKTFEIGPEATQVGLLTFSESVKREFWLNEFLDKSALVKKVSSLRQSDTEGSSTQTHLGLDYMTNQLMTSAHGLRDGVPHIVIVLTDGNSTHPPKTSAAAQRLKAAGHSVYAIGVGKLYRQELDGIASDPSQVFLVDTFDALSEIKEILAIKVCVKACGERHPADVMFLVDSYRSGDLQTKKALDFMGQVSSNFEIGDASDSQIQVGLVHECLIGGFNFKKYSSKDDLEAGVERVKVHDFADVIEYMTVRSFTVDEGSRPNAKRVAVAIIDSKFPDTKKVKKAADKAKANNIEIFAIGVGAGNNYRELTLVASSPVKEHLFTVDSYDELTNIAEELKVNVCKDL</sequence>